<dbReference type="InterPro" id="IPR036388">
    <property type="entry name" value="WH-like_DNA-bd_sf"/>
</dbReference>
<sequence length="253" mass="29398">MNKKYGINDFVLDEARQRIINSTDGSYGKISPHEFLVLLELIKKSGEIVSKEELLQKGWPNRVVSENSLSQAIKNLRLLLKDNSKEQRVIKTIAKKGYLINSMSVVQITDENYDNAILINKEHNKNRNIGMSILILLLITTIFNVFWVTKKIKDKFFLDSNIQYPTLSYHRQKINIYSENYNLSYALGERLNVLLNENESIKSIYILINSDNFSISYIDTNNQYVNNVYKIGSDVNHKTMLDVIYKVIQHEKL</sequence>
<evidence type="ECO:0000256" key="3">
    <source>
        <dbReference type="SAM" id="Phobius"/>
    </source>
</evidence>
<feature type="domain" description="OmpR/PhoB-type" evidence="4">
    <location>
        <begin position="2"/>
        <end position="102"/>
    </location>
</feature>
<evidence type="ECO:0000256" key="1">
    <source>
        <dbReference type="ARBA" id="ARBA00023125"/>
    </source>
</evidence>
<dbReference type="CDD" id="cd00383">
    <property type="entry name" value="trans_reg_C"/>
    <property type="match status" value="1"/>
</dbReference>
<evidence type="ECO:0000313" key="5">
    <source>
        <dbReference type="EMBL" id="AFD29071.1"/>
    </source>
</evidence>
<name>H9CJH6_VIBCL</name>
<feature type="transmembrane region" description="Helical" evidence="3">
    <location>
        <begin position="129"/>
        <end position="148"/>
    </location>
</feature>
<keyword evidence="3" id="KW-0812">Transmembrane</keyword>
<dbReference type="GO" id="GO:0000160">
    <property type="term" value="P:phosphorelay signal transduction system"/>
    <property type="evidence" value="ECO:0007669"/>
    <property type="project" value="InterPro"/>
</dbReference>
<reference evidence="5" key="1">
    <citation type="journal article" date="2012" name="FEBS Lett.">
        <title>Genomic analysis of ICEVchBan8: An atypical genetic element in Vibrio cholerae.</title>
        <authorList>
            <person name="Taviani E."/>
            <person name="Spagnoletti M."/>
            <person name="Ceccarelli D."/>
            <person name="Haley B.J."/>
            <person name="Hasan N.A."/>
            <person name="Chen A."/>
            <person name="Colombo M.M."/>
            <person name="Huq A."/>
            <person name="Colwell R.R."/>
        </authorList>
    </citation>
    <scope>NUCLEOTIDE SEQUENCE</scope>
    <source>
        <strain evidence="5">MZ03</strain>
    </source>
</reference>
<organism evidence="5">
    <name type="scientific">Vibrio cholerae O37</name>
    <dbReference type="NCBI Taxonomy" id="185332"/>
    <lineage>
        <taxon>Bacteria</taxon>
        <taxon>Pseudomonadati</taxon>
        <taxon>Pseudomonadota</taxon>
        <taxon>Gammaproteobacteria</taxon>
        <taxon>Vibrionales</taxon>
        <taxon>Vibrionaceae</taxon>
        <taxon>Vibrio</taxon>
    </lineage>
</organism>
<dbReference type="GO" id="GO:0006355">
    <property type="term" value="P:regulation of DNA-templated transcription"/>
    <property type="evidence" value="ECO:0007669"/>
    <property type="project" value="InterPro"/>
</dbReference>
<evidence type="ECO:0000256" key="2">
    <source>
        <dbReference type="PROSITE-ProRule" id="PRU01091"/>
    </source>
</evidence>
<keyword evidence="3" id="KW-1133">Transmembrane helix</keyword>
<dbReference type="InterPro" id="IPR001867">
    <property type="entry name" value="OmpR/PhoB-type_DNA-bd"/>
</dbReference>
<protein>
    <submittedName>
        <fullName evidence="5">Putative regulatory protein</fullName>
    </submittedName>
</protein>
<dbReference type="InterPro" id="IPR054325">
    <property type="entry name" value="VtrA_C"/>
</dbReference>
<keyword evidence="1 2" id="KW-0238">DNA-binding</keyword>
<evidence type="ECO:0000259" key="4">
    <source>
        <dbReference type="PROSITE" id="PS51755"/>
    </source>
</evidence>
<dbReference type="AlphaFoldDB" id="H9CJH6"/>
<dbReference type="InterPro" id="IPR016032">
    <property type="entry name" value="Sig_transdc_resp-reg_C-effctor"/>
</dbReference>
<dbReference type="SMART" id="SM00862">
    <property type="entry name" value="Trans_reg_C"/>
    <property type="match status" value="1"/>
</dbReference>
<dbReference type="EMBL" id="JQ345361">
    <property type="protein sequence ID" value="AFD29071.1"/>
    <property type="molecule type" value="Genomic_DNA"/>
</dbReference>
<accession>H9CJH6</accession>
<feature type="DNA-binding region" description="OmpR/PhoB-type" evidence="2">
    <location>
        <begin position="2"/>
        <end position="102"/>
    </location>
</feature>
<dbReference type="GO" id="GO:0003677">
    <property type="term" value="F:DNA binding"/>
    <property type="evidence" value="ECO:0007669"/>
    <property type="project" value="UniProtKB-UniRule"/>
</dbReference>
<dbReference type="Gene3D" id="1.10.10.10">
    <property type="entry name" value="Winged helix-like DNA-binding domain superfamily/Winged helix DNA-binding domain"/>
    <property type="match status" value="1"/>
</dbReference>
<keyword evidence="3" id="KW-0472">Membrane</keyword>
<proteinExistence type="predicted"/>
<dbReference type="Pfam" id="PF00486">
    <property type="entry name" value="Trans_reg_C"/>
    <property type="match status" value="1"/>
</dbReference>
<dbReference type="Pfam" id="PF22100">
    <property type="entry name" value="VtrA_C"/>
    <property type="match status" value="1"/>
</dbReference>
<dbReference type="SUPFAM" id="SSF46894">
    <property type="entry name" value="C-terminal effector domain of the bipartite response regulators"/>
    <property type="match status" value="1"/>
</dbReference>
<dbReference type="PROSITE" id="PS51755">
    <property type="entry name" value="OMPR_PHOB"/>
    <property type="match status" value="1"/>
</dbReference>